<dbReference type="Proteomes" id="UP000663862">
    <property type="component" value="Unassembled WGS sequence"/>
</dbReference>
<evidence type="ECO:0000256" key="2">
    <source>
        <dbReference type="ARBA" id="ARBA00022771"/>
    </source>
</evidence>
<evidence type="ECO:0000256" key="4">
    <source>
        <dbReference type="PROSITE-ProRule" id="PRU00146"/>
    </source>
</evidence>
<dbReference type="AlphaFoldDB" id="A0A821J6A4"/>
<name>A0A821J6A4_9BILA</name>
<feature type="non-terminal residue" evidence="6">
    <location>
        <position position="1"/>
    </location>
</feature>
<evidence type="ECO:0000256" key="1">
    <source>
        <dbReference type="ARBA" id="ARBA00022723"/>
    </source>
</evidence>
<reference evidence="6" key="1">
    <citation type="submission" date="2021-02" db="EMBL/GenBank/DDBJ databases">
        <authorList>
            <person name="Nowell W R."/>
        </authorList>
    </citation>
    <scope>NUCLEOTIDE SEQUENCE</scope>
</reference>
<accession>A0A821J6A4</accession>
<dbReference type="EMBL" id="CAJOBQ010012364">
    <property type="protein sequence ID" value="CAF4713613.1"/>
    <property type="molecule type" value="Genomic_DNA"/>
</dbReference>
<dbReference type="SUPFAM" id="SSF57903">
    <property type="entry name" value="FYVE/PHD zinc finger"/>
    <property type="match status" value="1"/>
</dbReference>
<keyword evidence="1" id="KW-0479">Metal-binding</keyword>
<dbReference type="GO" id="GO:0005634">
    <property type="term" value="C:nucleus"/>
    <property type="evidence" value="ECO:0007669"/>
    <property type="project" value="TreeGrafter"/>
</dbReference>
<dbReference type="GO" id="GO:0008270">
    <property type="term" value="F:zinc ion binding"/>
    <property type="evidence" value="ECO:0007669"/>
    <property type="project" value="UniProtKB-KW"/>
</dbReference>
<protein>
    <recommendedName>
        <fullName evidence="5">PHD-type domain-containing protein</fullName>
    </recommendedName>
</protein>
<evidence type="ECO:0000313" key="7">
    <source>
        <dbReference type="Proteomes" id="UP000663862"/>
    </source>
</evidence>
<proteinExistence type="predicted"/>
<dbReference type="Gene3D" id="3.30.40.10">
    <property type="entry name" value="Zinc/RING finger domain, C3HC4 (zinc finger)"/>
    <property type="match status" value="1"/>
</dbReference>
<sequence>QTNGIEHRKLNKYHSQLTTFDRFDTDHQSTILLDTSEDFCAVCRCGGELVCCDECPRVYHVECHVPSLNEVSMNDKWKCGLC</sequence>
<dbReference type="CDD" id="cd15541">
    <property type="entry name" value="PHD_TIF1_like"/>
    <property type="match status" value="1"/>
</dbReference>
<organism evidence="6 7">
    <name type="scientific">Rotaria socialis</name>
    <dbReference type="NCBI Taxonomy" id="392032"/>
    <lineage>
        <taxon>Eukaryota</taxon>
        <taxon>Metazoa</taxon>
        <taxon>Spiralia</taxon>
        <taxon>Gnathifera</taxon>
        <taxon>Rotifera</taxon>
        <taxon>Eurotatoria</taxon>
        <taxon>Bdelloidea</taxon>
        <taxon>Philodinida</taxon>
        <taxon>Philodinidae</taxon>
        <taxon>Rotaria</taxon>
    </lineage>
</organism>
<evidence type="ECO:0000256" key="3">
    <source>
        <dbReference type="ARBA" id="ARBA00022833"/>
    </source>
</evidence>
<dbReference type="PROSITE" id="PS01359">
    <property type="entry name" value="ZF_PHD_1"/>
    <property type="match status" value="1"/>
</dbReference>
<dbReference type="PANTHER" id="PTHR46386:SF1">
    <property type="entry name" value="NUCLEAR BODY PROTEIN SP140-LIKE PROTEIN"/>
    <property type="match status" value="1"/>
</dbReference>
<dbReference type="PROSITE" id="PS50016">
    <property type="entry name" value="ZF_PHD_2"/>
    <property type="match status" value="1"/>
</dbReference>
<dbReference type="Pfam" id="PF00628">
    <property type="entry name" value="PHD"/>
    <property type="match status" value="1"/>
</dbReference>
<dbReference type="InterPro" id="IPR019786">
    <property type="entry name" value="Zinc_finger_PHD-type_CS"/>
</dbReference>
<feature type="domain" description="PHD-type" evidence="5">
    <location>
        <begin position="37"/>
        <end position="82"/>
    </location>
</feature>
<evidence type="ECO:0000259" key="5">
    <source>
        <dbReference type="PROSITE" id="PS50016"/>
    </source>
</evidence>
<dbReference type="InterPro" id="IPR019787">
    <property type="entry name" value="Znf_PHD-finger"/>
</dbReference>
<keyword evidence="2 4" id="KW-0863">Zinc-finger</keyword>
<dbReference type="InterPro" id="IPR011011">
    <property type="entry name" value="Znf_FYVE_PHD"/>
</dbReference>
<feature type="non-terminal residue" evidence="6">
    <location>
        <position position="82"/>
    </location>
</feature>
<dbReference type="InterPro" id="IPR013083">
    <property type="entry name" value="Znf_RING/FYVE/PHD"/>
</dbReference>
<gene>
    <name evidence="6" type="ORF">TSG867_LOCUS33821</name>
</gene>
<comment type="caution">
    <text evidence="6">The sequence shown here is derived from an EMBL/GenBank/DDBJ whole genome shotgun (WGS) entry which is preliminary data.</text>
</comment>
<keyword evidence="3" id="KW-0862">Zinc</keyword>
<dbReference type="GO" id="GO:0000981">
    <property type="term" value="F:DNA-binding transcription factor activity, RNA polymerase II-specific"/>
    <property type="evidence" value="ECO:0007669"/>
    <property type="project" value="TreeGrafter"/>
</dbReference>
<dbReference type="InterPro" id="IPR043563">
    <property type="entry name" value="Sp110/Sp140/Sp140L-like"/>
</dbReference>
<evidence type="ECO:0000313" key="6">
    <source>
        <dbReference type="EMBL" id="CAF4713613.1"/>
    </source>
</evidence>
<dbReference type="PANTHER" id="PTHR46386">
    <property type="entry name" value="NUCLEAR BODY PROTEIN SP140"/>
    <property type="match status" value="1"/>
</dbReference>